<dbReference type="InterPro" id="IPR002575">
    <property type="entry name" value="Aminoglycoside_PTrfase"/>
</dbReference>
<proteinExistence type="predicted"/>
<keyword evidence="3" id="KW-1185">Reference proteome</keyword>
<feature type="domain" description="Aminoglycoside phosphotransferase" evidence="1">
    <location>
        <begin position="27"/>
        <end position="252"/>
    </location>
</feature>
<comment type="caution">
    <text evidence="2">The sequence shown here is derived from an EMBL/GenBank/DDBJ whole genome shotgun (WGS) entry which is preliminary data.</text>
</comment>
<dbReference type="Gene3D" id="3.90.1200.10">
    <property type="match status" value="1"/>
</dbReference>
<dbReference type="SUPFAM" id="SSF56112">
    <property type="entry name" value="Protein kinase-like (PK-like)"/>
    <property type="match status" value="1"/>
</dbReference>
<evidence type="ECO:0000313" key="2">
    <source>
        <dbReference type="EMBL" id="MBD2845360.1"/>
    </source>
</evidence>
<gene>
    <name evidence="2" type="ORF">IDH44_09170</name>
</gene>
<name>A0A927BT98_9BACL</name>
<dbReference type="Pfam" id="PF01636">
    <property type="entry name" value="APH"/>
    <property type="match status" value="1"/>
</dbReference>
<dbReference type="PANTHER" id="PTHR41283:SF1">
    <property type="entry name" value="AMINOGLYCOSIDE PHOSPHOTRANSFERASE DOMAIN-CONTAINING PROTEIN"/>
    <property type="match status" value="1"/>
</dbReference>
<evidence type="ECO:0000313" key="3">
    <source>
        <dbReference type="Proteomes" id="UP000621560"/>
    </source>
</evidence>
<accession>A0A927BT98</accession>
<sequence length="311" mass="34972">MNPADHAIPSANELTAAIPELADCVAIEPIDKGYSGDIKLRATLVDGSSYLLRLFDRQTLPSRAAEFELLRTLEGKDVRCSRPVRLGAFEQGDNGYMLLRYIEGRDGEAQIGAYPPLTQYRIGCEAGEQLRLMHSIGAPADVPGWAQRKIAKHRSYAERYRRLGVRFAGGERVLDWIATNLDAMDGSANVFQHDDFHLNNLILRNGKLAGVIDFERYDWGDPAHDFLKLGFFCRQLSVPYAVGQIRGYFYGGEPDALFWRRYALYVAMCTISSAVWTAETVPGELDAMLERIGGVMDDHDGFERVRPRWYA</sequence>
<dbReference type="EMBL" id="JACXIZ010000015">
    <property type="protein sequence ID" value="MBD2845360.1"/>
    <property type="molecule type" value="Genomic_DNA"/>
</dbReference>
<dbReference type="AlphaFoldDB" id="A0A927BT98"/>
<reference evidence="2" key="1">
    <citation type="submission" date="2020-09" db="EMBL/GenBank/DDBJ databases">
        <title>A novel bacterium of genus Paenibacillus, isolated from South China Sea.</title>
        <authorList>
            <person name="Huang H."/>
            <person name="Mo K."/>
            <person name="Hu Y."/>
        </authorList>
    </citation>
    <scope>NUCLEOTIDE SEQUENCE</scope>
    <source>
        <strain evidence="2">IB182496</strain>
    </source>
</reference>
<organism evidence="2 3">
    <name type="scientific">Paenibacillus sabuli</name>
    <dbReference type="NCBI Taxonomy" id="2772509"/>
    <lineage>
        <taxon>Bacteria</taxon>
        <taxon>Bacillati</taxon>
        <taxon>Bacillota</taxon>
        <taxon>Bacilli</taxon>
        <taxon>Bacillales</taxon>
        <taxon>Paenibacillaceae</taxon>
        <taxon>Paenibacillus</taxon>
    </lineage>
</organism>
<dbReference type="InterPro" id="IPR011009">
    <property type="entry name" value="Kinase-like_dom_sf"/>
</dbReference>
<dbReference type="RefSeq" id="WP_190916896.1">
    <property type="nucleotide sequence ID" value="NZ_JACXIZ010000015.1"/>
</dbReference>
<dbReference type="Proteomes" id="UP000621560">
    <property type="component" value="Unassembled WGS sequence"/>
</dbReference>
<protein>
    <submittedName>
        <fullName evidence="2">Aminoglycoside phosphotransferase family protein</fullName>
    </submittedName>
</protein>
<dbReference type="PANTHER" id="PTHR41283">
    <property type="entry name" value="AMINOGLYCOSIDE PHOSPHOTRANSFERASE"/>
    <property type="match status" value="1"/>
</dbReference>
<evidence type="ECO:0000259" key="1">
    <source>
        <dbReference type="Pfam" id="PF01636"/>
    </source>
</evidence>